<dbReference type="Proteomes" id="UP001071230">
    <property type="component" value="Unassembled WGS sequence"/>
</dbReference>
<dbReference type="EMBL" id="CDGJ01000078">
    <property type="protein sequence ID" value="CEJ08195.1"/>
    <property type="molecule type" value="Genomic_DNA"/>
</dbReference>
<organism evidence="1">
    <name type="scientific">Acididesulfobacillus acetoxydans</name>
    <dbReference type="NCBI Taxonomy" id="1561005"/>
    <lineage>
        <taxon>Bacteria</taxon>
        <taxon>Bacillati</taxon>
        <taxon>Bacillota</taxon>
        <taxon>Clostridia</taxon>
        <taxon>Eubacteriales</taxon>
        <taxon>Peptococcaceae</taxon>
        <taxon>Acididesulfobacillus</taxon>
    </lineage>
</organism>
<evidence type="ECO:0000313" key="3">
    <source>
        <dbReference type="Proteomes" id="UP001071230"/>
    </source>
</evidence>
<keyword evidence="3" id="KW-1185">Reference proteome</keyword>
<name>A0A8S0WZH8_9FIRM</name>
<dbReference type="KEGG" id="aacx:DEACI_2632"/>
<reference evidence="1" key="2">
    <citation type="submission" date="2020-01" db="EMBL/GenBank/DDBJ databases">
        <authorList>
            <person name="Hornung B."/>
        </authorList>
    </citation>
    <scope>NUCLEOTIDE SEQUENCE</scope>
    <source>
        <strain evidence="1">PacBioINE</strain>
    </source>
</reference>
<dbReference type="RefSeq" id="WP_240985414.1">
    <property type="nucleotide sequence ID" value="NZ_CDGJ01000078.1"/>
</dbReference>
<gene>
    <name evidence="1" type="ORF">DEACI_2632</name>
    <name evidence="2" type="ORF">DEACI_2670</name>
</gene>
<evidence type="ECO:0000313" key="1">
    <source>
        <dbReference type="EMBL" id="CAA7601961.1"/>
    </source>
</evidence>
<proteinExistence type="predicted"/>
<dbReference type="EMBL" id="LR746496">
    <property type="protein sequence ID" value="CAA7601961.1"/>
    <property type="molecule type" value="Genomic_DNA"/>
</dbReference>
<protein>
    <recommendedName>
        <fullName evidence="4">FeoB-associated Cys-rich membrane protein</fullName>
    </recommendedName>
</protein>
<evidence type="ECO:0008006" key="4">
    <source>
        <dbReference type="Google" id="ProtNLM"/>
    </source>
</evidence>
<reference evidence="2" key="1">
    <citation type="submission" date="2014-11" db="EMBL/GenBank/DDBJ databases">
        <authorList>
            <person name="Hornung B.V."/>
        </authorList>
    </citation>
    <scope>NUCLEOTIDE SEQUENCE</scope>
    <source>
        <strain evidence="2">INE</strain>
    </source>
</reference>
<dbReference type="Proteomes" id="UP000836597">
    <property type="component" value="Chromosome"/>
</dbReference>
<sequence>MNLPTLFIGFAVVALLVLAIRYIINKGACAACEAKGAYQSARAGSNIPLGCGGCRGCHHCSGEDRPFKSTADHSGE</sequence>
<evidence type="ECO:0000313" key="2">
    <source>
        <dbReference type="EMBL" id="CEJ08195.1"/>
    </source>
</evidence>
<dbReference type="AlphaFoldDB" id="A0A8S0WZH8"/>
<accession>A0A8S0WZH8</accession>